<evidence type="ECO:0000313" key="3">
    <source>
        <dbReference type="EMBL" id="GAI98196.1"/>
    </source>
</evidence>
<gene>
    <name evidence="3" type="ORF">S12H4_35364</name>
</gene>
<reference evidence="3" key="1">
    <citation type="journal article" date="2014" name="Front. Microbiol.">
        <title>High frequency of phylogenetically diverse reductive dehalogenase-homologous genes in deep subseafloor sedimentary metagenomes.</title>
        <authorList>
            <person name="Kawai M."/>
            <person name="Futagami T."/>
            <person name="Toyoda A."/>
            <person name="Takaki Y."/>
            <person name="Nishi S."/>
            <person name="Hori S."/>
            <person name="Arai W."/>
            <person name="Tsubouchi T."/>
            <person name="Morono Y."/>
            <person name="Uchiyama I."/>
            <person name="Ito T."/>
            <person name="Fujiyama A."/>
            <person name="Inagaki F."/>
            <person name="Takami H."/>
        </authorList>
    </citation>
    <scope>NUCLEOTIDE SEQUENCE</scope>
    <source>
        <strain evidence="3">Expedition CK06-06</strain>
    </source>
</reference>
<comment type="caution">
    <text evidence="3">The sequence shown here is derived from an EMBL/GenBank/DDBJ whole genome shotgun (WGS) entry which is preliminary data.</text>
</comment>
<dbReference type="AlphaFoldDB" id="X1U3I7"/>
<name>X1U3I7_9ZZZZ</name>
<dbReference type="Pfam" id="PF17253">
    <property type="entry name" value="DUF5320"/>
    <property type="match status" value="1"/>
</dbReference>
<protein>
    <submittedName>
        <fullName evidence="3">Uncharacterized protein</fullName>
    </submittedName>
</protein>
<evidence type="ECO:0000256" key="1">
    <source>
        <dbReference type="SAM" id="Coils"/>
    </source>
</evidence>
<sequence>MPGFDATGPRGRGPMTGGGRGFCAVPLSAPQQELDFLKNQSQALREQLEQIETRIRDMEITRAKSALRSK</sequence>
<feature type="region of interest" description="Disordered" evidence="2">
    <location>
        <begin position="1"/>
        <end position="22"/>
    </location>
</feature>
<accession>X1U3I7</accession>
<dbReference type="EMBL" id="BARW01020998">
    <property type="protein sequence ID" value="GAI98196.1"/>
    <property type="molecule type" value="Genomic_DNA"/>
</dbReference>
<evidence type="ECO:0000256" key="2">
    <source>
        <dbReference type="SAM" id="MobiDB-lite"/>
    </source>
</evidence>
<feature type="coiled-coil region" evidence="1">
    <location>
        <begin position="34"/>
        <end position="61"/>
    </location>
</feature>
<dbReference type="InterPro" id="IPR035205">
    <property type="entry name" value="DUF5320"/>
</dbReference>
<proteinExistence type="predicted"/>
<organism evidence="3">
    <name type="scientific">marine sediment metagenome</name>
    <dbReference type="NCBI Taxonomy" id="412755"/>
    <lineage>
        <taxon>unclassified sequences</taxon>
        <taxon>metagenomes</taxon>
        <taxon>ecological metagenomes</taxon>
    </lineage>
</organism>
<feature type="compositionally biased region" description="Gly residues" evidence="2">
    <location>
        <begin position="10"/>
        <end position="21"/>
    </location>
</feature>
<keyword evidence="1" id="KW-0175">Coiled coil</keyword>